<feature type="domain" description="Spore germination GerAC-like C-terminal" evidence="8">
    <location>
        <begin position="203"/>
        <end position="373"/>
    </location>
</feature>
<feature type="domain" description="Spore germination protein N-terminal" evidence="9">
    <location>
        <begin position="24"/>
        <end position="194"/>
    </location>
</feature>
<dbReference type="Pfam" id="PF25198">
    <property type="entry name" value="Spore_GerAC_N"/>
    <property type="match status" value="1"/>
</dbReference>
<dbReference type="NCBIfam" id="TIGR02887">
    <property type="entry name" value="spore_ger_x_C"/>
    <property type="match status" value="1"/>
</dbReference>
<dbReference type="GO" id="GO:0016020">
    <property type="term" value="C:membrane"/>
    <property type="evidence" value="ECO:0007669"/>
    <property type="project" value="UniProtKB-SubCell"/>
</dbReference>
<keyword evidence="5" id="KW-0472">Membrane</keyword>
<dbReference type="InterPro" id="IPR057336">
    <property type="entry name" value="GerAC_N"/>
</dbReference>
<gene>
    <name evidence="10" type="ORF">HII30_18945</name>
</gene>
<comment type="similarity">
    <text evidence="2">Belongs to the GerABKC lipoprotein family.</text>
</comment>
<proteinExistence type="inferred from homology"/>
<dbReference type="InterPro" id="IPR038501">
    <property type="entry name" value="Spore_GerAC_C_sf"/>
</dbReference>
<dbReference type="Gene3D" id="3.30.300.210">
    <property type="entry name" value="Nutrient germinant receptor protein C, domain 3"/>
    <property type="match status" value="1"/>
</dbReference>
<dbReference type="EMBL" id="JABBPN010000024">
    <property type="protein sequence ID" value="NMO97843.1"/>
    <property type="molecule type" value="Genomic_DNA"/>
</dbReference>
<evidence type="ECO:0000256" key="1">
    <source>
        <dbReference type="ARBA" id="ARBA00004635"/>
    </source>
</evidence>
<sequence>MNKLKFAQLGMLMVMLFTVSGCWDHEYLKDINLAYSVAFDLSEDGNILETVEIIVPAESEQSSPKNEIHHSTGLTPRNASTNMRNIIRGNMRFIKFGVQMVGTELAKKGLKTVLDVNFRDPSNPTADPRFVVADGLASDIISKKLVGEIKIGEFLQQKIRSLERMGIFYPPETINSVFLATTNPGKDFVLPYLGIENEEVVAKGVALFDDEYFTGTLDTNQSTLLVLMSGEMGDNARMTRKLHITEPYLVQGDISFNLAKKKPKRKFKIHVHRNGEVSVDLHLKTYAVIEEFTGDQQLKVEILPDIQKRLSEMLTEEADSIISTLKQSNCDLFGVGRHLIAYHNKLWQTKNWDEEYRTLQFNTTIDVEIISTGVLI</sequence>
<keyword evidence="3" id="KW-0309">Germination</keyword>
<dbReference type="InterPro" id="IPR008844">
    <property type="entry name" value="Spore_GerAC-like"/>
</dbReference>
<name>A0A848MCP7_PAELE</name>
<evidence type="ECO:0000256" key="4">
    <source>
        <dbReference type="ARBA" id="ARBA00022729"/>
    </source>
</evidence>
<evidence type="ECO:0000313" key="10">
    <source>
        <dbReference type="EMBL" id="NMO97843.1"/>
    </source>
</evidence>
<evidence type="ECO:0000256" key="7">
    <source>
        <dbReference type="ARBA" id="ARBA00023288"/>
    </source>
</evidence>
<dbReference type="PANTHER" id="PTHR35789:SF1">
    <property type="entry name" value="SPORE GERMINATION PROTEIN B3"/>
    <property type="match status" value="1"/>
</dbReference>
<comment type="subcellular location">
    <subcellularLocation>
        <location evidence="1">Membrane</location>
        <topology evidence="1">Lipid-anchor</topology>
    </subcellularLocation>
</comment>
<evidence type="ECO:0000256" key="2">
    <source>
        <dbReference type="ARBA" id="ARBA00007886"/>
    </source>
</evidence>
<dbReference type="GO" id="GO:0009847">
    <property type="term" value="P:spore germination"/>
    <property type="evidence" value="ECO:0007669"/>
    <property type="project" value="InterPro"/>
</dbReference>
<evidence type="ECO:0000256" key="5">
    <source>
        <dbReference type="ARBA" id="ARBA00023136"/>
    </source>
</evidence>
<protein>
    <submittedName>
        <fullName evidence="10">Ger(X)C family spore germination protein</fullName>
    </submittedName>
</protein>
<dbReference type="RefSeq" id="WP_169506617.1">
    <property type="nucleotide sequence ID" value="NZ_JABBPN010000024.1"/>
</dbReference>
<comment type="caution">
    <text evidence="10">The sequence shown here is derived from an EMBL/GenBank/DDBJ whole genome shotgun (WGS) entry which is preliminary data.</text>
</comment>
<dbReference type="AlphaFoldDB" id="A0A848MCP7"/>
<evidence type="ECO:0000256" key="3">
    <source>
        <dbReference type="ARBA" id="ARBA00022544"/>
    </source>
</evidence>
<reference evidence="10 11" key="1">
    <citation type="submission" date="2020-04" db="EMBL/GenBank/DDBJ databases">
        <title>Paenibacillus algicola sp. nov., a novel marine bacterium producing alginate lyase.</title>
        <authorList>
            <person name="Huang H."/>
        </authorList>
    </citation>
    <scope>NUCLEOTIDE SEQUENCE [LARGE SCALE GENOMIC DNA]</scope>
    <source>
        <strain evidence="10 11">L7-75</strain>
    </source>
</reference>
<evidence type="ECO:0000256" key="6">
    <source>
        <dbReference type="ARBA" id="ARBA00023139"/>
    </source>
</evidence>
<organism evidence="10 11">
    <name type="scientific">Paenibacillus lemnae</name>
    <dbReference type="NCBI Taxonomy" id="1330551"/>
    <lineage>
        <taxon>Bacteria</taxon>
        <taxon>Bacillati</taxon>
        <taxon>Bacillota</taxon>
        <taxon>Bacilli</taxon>
        <taxon>Bacillales</taxon>
        <taxon>Paenibacillaceae</taxon>
        <taxon>Paenibacillus</taxon>
    </lineage>
</organism>
<dbReference type="PANTHER" id="PTHR35789">
    <property type="entry name" value="SPORE GERMINATION PROTEIN B3"/>
    <property type="match status" value="1"/>
</dbReference>
<keyword evidence="11" id="KW-1185">Reference proteome</keyword>
<evidence type="ECO:0000259" key="9">
    <source>
        <dbReference type="Pfam" id="PF25198"/>
    </source>
</evidence>
<keyword evidence="4" id="KW-0732">Signal</keyword>
<dbReference type="InterPro" id="IPR046953">
    <property type="entry name" value="Spore_GerAC-like_C"/>
</dbReference>
<evidence type="ECO:0000259" key="8">
    <source>
        <dbReference type="Pfam" id="PF05504"/>
    </source>
</evidence>
<accession>A0A848MCP7</accession>
<dbReference type="Pfam" id="PF05504">
    <property type="entry name" value="Spore_GerAC"/>
    <property type="match status" value="1"/>
</dbReference>
<keyword evidence="7" id="KW-0449">Lipoprotein</keyword>
<dbReference type="PROSITE" id="PS51257">
    <property type="entry name" value="PROKAR_LIPOPROTEIN"/>
    <property type="match status" value="1"/>
</dbReference>
<evidence type="ECO:0000313" key="11">
    <source>
        <dbReference type="Proteomes" id="UP000565468"/>
    </source>
</evidence>
<dbReference type="Proteomes" id="UP000565468">
    <property type="component" value="Unassembled WGS sequence"/>
</dbReference>
<keyword evidence="6" id="KW-0564">Palmitate</keyword>